<evidence type="ECO:0008006" key="4">
    <source>
        <dbReference type="Google" id="ProtNLM"/>
    </source>
</evidence>
<evidence type="ECO:0000313" key="2">
    <source>
        <dbReference type="EMBL" id="RFU71474.1"/>
    </source>
</evidence>
<keyword evidence="1" id="KW-0732">Signal</keyword>
<dbReference type="Pfam" id="PF03480">
    <property type="entry name" value="DctP"/>
    <property type="match status" value="1"/>
</dbReference>
<organism evidence="2 3">
    <name type="scientific">Peribacillus saganii</name>
    <dbReference type="NCBI Taxonomy" id="2303992"/>
    <lineage>
        <taxon>Bacteria</taxon>
        <taxon>Bacillati</taxon>
        <taxon>Bacillota</taxon>
        <taxon>Bacilli</taxon>
        <taxon>Bacillales</taxon>
        <taxon>Bacillaceae</taxon>
        <taxon>Peribacillus</taxon>
    </lineage>
</organism>
<keyword evidence="3" id="KW-1185">Reference proteome</keyword>
<dbReference type="Proteomes" id="UP000264541">
    <property type="component" value="Unassembled WGS sequence"/>
</dbReference>
<reference evidence="2 3" key="1">
    <citation type="submission" date="2018-08" db="EMBL/GenBank/DDBJ databases">
        <title>Bacillus chawlae sp. nov., Bacillus glennii sp. nov., and Bacillus saganii sp. nov. Isolated from the Vehicle Assembly Building at Kennedy Space Center where the Viking Spacecraft were Assembled.</title>
        <authorList>
            <person name="Seuylemezian A."/>
            <person name="Vaishampayan P."/>
        </authorList>
    </citation>
    <scope>NUCLEOTIDE SEQUENCE [LARGE SCALE GENOMIC DNA]</scope>
    <source>
        <strain evidence="2 3">V47-23a</strain>
    </source>
</reference>
<dbReference type="AlphaFoldDB" id="A0A372LV77"/>
<proteinExistence type="predicted"/>
<dbReference type="RefSeq" id="WP_117324826.1">
    <property type="nucleotide sequence ID" value="NZ_QVTE01000003.1"/>
</dbReference>
<dbReference type="PANTHER" id="PTHR33376">
    <property type="match status" value="1"/>
</dbReference>
<sequence length="334" mass="36955">MTPNGIVRIVSLILSVFVLVLFTTACSGGEEKANSKTKEETIVLTGVTPVNSDDYLASAFHVFAEKIEKNSDGRIKIEYKGGPETIAPMEQGEALGSGVVDFAVTPAAYYAATVPEGLALSYSELSIEEELERGSIDYLNKIHNDKLNVQLLGRGTSAKFGLFLKEKIDSVDDLKGLRLRGTPTYGPLFEKVGANLITLPSGDIFESLDKGVIDGFGWIETGITKLGLQDLAKYHVEPFYLNVDVVTIMNLDKWNSLPEDIKKIIMDTQREVEKELPAVRDQFKTEDAEKLKGAGIERIDLGEQFPDIANEAGWDFIERKLPEQNADLIKYFRK</sequence>
<dbReference type="Gene3D" id="3.40.190.170">
    <property type="entry name" value="Bacterial extracellular solute-binding protein, family 7"/>
    <property type="match status" value="1"/>
</dbReference>
<dbReference type="InterPro" id="IPR038404">
    <property type="entry name" value="TRAP_DctP_sf"/>
</dbReference>
<dbReference type="InterPro" id="IPR018389">
    <property type="entry name" value="DctP_fam"/>
</dbReference>
<dbReference type="PANTHER" id="PTHR33376:SF5">
    <property type="entry name" value="EXTRACYTOPLASMIC SOLUTE RECEPTOR PROTEIN"/>
    <property type="match status" value="1"/>
</dbReference>
<protein>
    <recommendedName>
        <fullName evidence="4">C4-dicarboxylate ABC transporter substrate-binding protein</fullName>
    </recommendedName>
</protein>
<dbReference type="NCBIfam" id="NF037995">
    <property type="entry name" value="TRAP_S1"/>
    <property type="match status" value="1"/>
</dbReference>
<dbReference type="EMBL" id="QVTE01000003">
    <property type="protein sequence ID" value="RFU71474.1"/>
    <property type="molecule type" value="Genomic_DNA"/>
</dbReference>
<comment type="caution">
    <text evidence="2">The sequence shown here is derived from an EMBL/GenBank/DDBJ whole genome shotgun (WGS) entry which is preliminary data.</text>
</comment>
<evidence type="ECO:0000256" key="1">
    <source>
        <dbReference type="ARBA" id="ARBA00022729"/>
    </source>
</evidence>
<name>A0A372LV77_9BACI</name>
<accession>A0A372LV77</accession>
<dbReference type="GO" id="GO:0055085">
    <property type="term" value="P:transmembrane transport"/>
    <property type="evidence" value="ECO:0007669"/>
    <property type="project" value="InterPro"/>
</dbReference>
<evidence type="ECO:0000313" key="3">
    <source>
        <dbReference type="Proteomes" id="UP000264541"/>
    </source>
</evidence>
<gene>
    <name evidence="2" type="ORF">D0469_01135</name>
</gene>
<dbReference type="OrthoDB" id="9815946at2"/>